<name>A0AAD2DSP4_9LAMI</name>
<dbReference type="AlphaFoldDB" id="A0AAD2DSP4"/>
<gene>
    <name evidence="2" type="ORF">FPE_LOCUS12304</name>
</gene>
<evidence type="ECO:0000313" key="2">
    <source>
        <dbReference type="EMBL" id="CAI9764874.1"/>
    </source>
</evidence>
<feature type="compositionally biased region" description="Acidic residues" evidence="1">
    <location>
        <begin position="156"/>
        <end position="173"/>
    </location>
</feature>
<dbReference type="EMBL" id="OU503042">
    <property type="protein sequence ID" value="CAI9764874.1"/>
    <property type="molecule type" value="Genomic_DNA"/>
</dbReference>
<proteinExistence type="predicted"/>
<protein>
    <submittedName>
        <fullName evidence="2">Uncharacterized protein</fullName>
    </submittedName>
</protein>
<feature type="region of interest" description="Disordered" evidence="1">
    <location>
        <begin position="146"/>
        <end position="179"/>
    </location>
</feature>
<keyword evidence="3" id="KW-1185">Reference proteome</keyword>
<reference evidence="2" key="1">
    <citation type="submission" date="2023-05" db="EMBL/GenBank/DDBJ databases">
        <authorList>
            <person name="Huff M."/>
        </authorList>
    </citation>
    <scope>NUCLEOTIDE SEQUENCE</scope>
</reference>
<organism evidence="2 3">
    <name type="scientific">Fraxinus pennsylvanica</name>
    <dbReference type="NCBI Taxonomy" id="56036"/>
    <lineage>
        <taxon>Eukaryota</taxon>
        <taxon>Viridiplantae</taxon>
        <taxon>Streptophyta</taxon>
        <taxon>Embryophyta</taxon>
        <taxon>Tracheophyta</taxon>
        <taxon>Spermatophyta</taxon>
        <taxon>Magnoliopsida</taxon>
        <taxon>eudicotyledons</taxon>
        <taxon>Gunneridae</taxon>
        <taxon>Pentapetalae</taxon>
        <taxon>asterids</taxon>
        <taxon>lamiids</taxon>
        <taxon>Lamiales</taxon>
        <taxon>Oleaceae</taxon>
        <taxon>Oleeae</taxon>
        <taxon>Fraxinus</taxon>
    </lineage>
</organism>
<evidence type="ECO:0000256" key="1">
    <source>
        <dbReference type="SAM" id="MobiDB-lite"/>
    </source>
</evidence>
<sequence length="179" mass="20582">MAFSLPSITSSTPFTTENSLKYEGRLRKSWSSKGLPRRAGIRRTYSDDDLFRRVSRIQASKVEPKLKSSSSSAGFFNIQLTSTMIPDTLKSFLSDLELSKEINIEDILVESEQEDEIDVEKVKKRANWIERLMEIRDNWKEKQRREDVNVVGENNEGCDEDGGCEVDYDDDDAPPFLYL</sequence>
<accession>A0AAD2DSP4</accession>
<dbReference type="Proteomes" id="UP000834106">
    <property type="component" value="Chromosome 7"/>
</dbReference>
<evidence type="ECO:0000313" key="3">
    <source>
        <dbReference type="Proteomes" id="UP000834106"/>
    </source>
</evidence>